<keyword evidence="4" id="KW-1133">Transmembrane helix</keyword>
<proteinExistence type="inferred from homology"/>
<gene>
    <name evidence="6" type="ORF">DIABBA_LOCUS10545</name>
</gene>
<dbReference type="GO" id="GO:0016787">
    <property type="term" value="F:hydrolase activity"/>
    <property type="evidence" value="ECO:0007669"/>
    <property type="project" value="TreeGrafter"/>
</dbReference>
<dbReference type="EMBL" id="OU898282">
    <property type="protein sequence ID" value="CAG9837577.1"/>
    <property type="molecule type" value="Genomic_DNA"/>
</dbReference>
<organism evidence="6 7">
    <name type="scientific">Diabrotica balteata</name>
    <name type="common">Banded cucumber beetle</name>
    <dbReference type="NCBI Taxonomy" id="107213"/>
    <lineage>
        <taxon>Eukaryota</taxon>
        <taxon>Metazoa</taxon>
        <taxon>Ecdysozoa</taxon>
        <taxon>Arthropoda</taxon>
        <taxon>Hexapoda</taxon>
        <taxon>Insecta</taxon>
        <taxon>Pterygota</taxon>
        <taxon>Neoptera</taxon>
        <taxon>Endopterygota</taxon>
        <taxon>Coleoptera</taxon>
        <taxon>Polyphaga</taxon>
        <taxon>Cucujiformia</taxon>
        <taxon>Chrysomeloidea</taxon>
        <taxon>Chrysomelidae</taxon>
        <taxon>Galerucinae</taxon>
        <taxon>Diabroticina</taxon>
        <taxon>Diabroticites</taxon>
        <taxon>Diabrotica</taxon>
    </lineage>
</organism>
<keyword evidence="4" id="KW-0812">Transmembrane</keyword>
<dbReference type="Pfam" id="PF03088">
    <property type="entry name" value="Str_synth"/>
    <property type="match status" value="1"/>
</dbReference>
<feature type="domain" description="Strictosidine synthase conserved region" evidence="5">
    <location>
        <begin position="170"/>
        <end position="255"/>
    </location>
</feature>
<name>A0A9N9XFH1_DIABA</name>
<dbReference type="Proteomes" id="UP001153709">
    <property type="component" value="Chromosome 7"/>
</dbReference>
<accession>A0A9N9XFH1</accession>
<dbReference type="PANTHER" id="PTHR10426:SF88">
    <property type="entry name" value="ADIPOCYTE PLASMA MEMBRANE-ASSOCIATED PROTEIN HEMOMUCIN-RELATED"/>
    <property type="match status" value="1"/>
</dbReference>
<dbReference type="OrthoDB" id="5307922at2759"/>
<evidence type="ECO:0000313" key="7">
    <source>
        <dbReference type="Proteomes" id="UP001153709"/>
    </source>
</evidence>
<keyword evidence="7" id="KW-1185">Reference proteome</keyword>
<protein>
    <recommendedName>
        <fullName evidence="5">Strictosidine synthase conserved region domain-containing protein</fullName>
    </recommendedName>
</protein>
<evidence type="ECO:0000259" key="5">
    <source>
        <dbReference type="Pfam" id="PF03088"/>
    </source>
</evidence>
<evidence type="ECO:0000313" key="6">
    <source>
        <dbReference type="EMBL" id="CAG9837577.1"/>
    </source>
</evidence>
<dbReference type="PANTHER" id="PTHR10426">
    <property type="entry name" value="STRICTOSIDINE SYNTHASE-RELATED"/>
    <property type="match status" value="1"/>
</dbReference>
<evidence type="ECO:0000256" key="1">
    <source>
        <dbReference type="ARBA" id="ARBA00009191"/>
    </source>
</evidence>
<comment type="similarity">
    <text evidence="1">Belongs to the strictosidine synthase family.</text>
</comment>
<keyword evidence="2" id="KW-0597">Phosphoprotein</keyword>
<dbReference type="InterPro" id="IPR018119">
    <property type="entry name" value="Strictosidine_synth_cons-reg"/>
</dbReference>
<sequence>MGYIQGILKFLVNRLLELSIVVIIILFIPNLPPYSQFTKSVKLPPPHPLQGSLSLNQKLNNVEIKYQGRLSGPESFSEYDGELYTGLNSGDIVKLTGNHISPIVKTGKPCKAQYEERICGRPLGLKFHKGLLYVADAYYGILSINVNNGKKKVLVSPDQIIDGKKSKWFNGIAVSKNGDIFWTDSSSTFHLENGLFELLSDPSGRLVHYDAKTKTNTVLIDKIHAANGVALSDDEEFVLVSESVTGRILRYYLKGSFKGTYDVFIDRLPGLPDNINSDNAGGFLVALVTPIDDEHPNIVQILQQFPLARKFIVRMLGITQWIFEQINKIYPNDMAKMGVYTVGRIAPLTQLVESSRVTILRISKDGVILDSLHATNKKIRAISEAYIFNKFLYLGSSQEDYVARISLAEIGWKHLDHSKKNQ</sequence>
<evidence type="ECO:0000256" key="2">
    <source>
        <dbReference type="ARBA" id="ARBA00022553"/>
    </source>
</evidence>
<keyword evidence="3" id="KW-0325">Glycoprotein</keyword>
<evidence type="ECO:0000256" key="4">
    <source>
        <dbReference type="SAM" id="Phobius"/>
    </source>
</evidence>
<feature type="transmembrane region" description="Helical" evidence="4">
    <location>
        <begin position="12"/>
        <end position="31"/>
    </location>
</feature>
<dbReference type="Gene3D" id="2.120.10.30">
    <property type="entry name" value="TolB, C-terminal domain"/>
    <property type="match status" value="1"/>
</dbReference>
<evidence type="ECO:0000256" key="3">
    <source>
        <dbReference type="ARBA" id="ARBA00023180"/>
    </source>
</evidence>
<dbReference type="SUPFAM" id="SSF63829">
    <property type="entry name" value="Calcium-dependent phosphotriesterase"/>
    <property type="match status" value="1"/>
</dbReference>
<reference evidence="6" key="1">
    <citation type="submission" date="2022-01" db="EMBL/GenBank/DDBJ databases">
        <authorList>
            <person name="King R."/>
        </authorList>
    </citation>
    <scope>NUCLEOTIDE SEQUENCE</scope>
</reference>
<dbReference type="InterPro" id="IPR011042">
    <property type="entry name" value="6-blade_b-propeller_TolB-like"/>
</dbReference>
<keyword evidence="4" id="KW-0472">Membrane</keyword>
<dbReference type="Pfam" id="PF20067">
    <property type="entry name" value="SSL_N"/>
    <property type="match status" value="1"/>
</dbReference>
<dbReference type="GO" id="GO:0012505">
    <property type="term" value="C:endomembrane system"/>
    <property type="evidence" value="ECO:0007669"/>
    <property type="project" value="TreeGrafter"/>
</dbReference>
<dbReference type="AlphaFoldDB" id="A0A9N9XFH1"/>